<dbReference type="GO" id="GO:0022857">
    <property type="term" value="F:transmembrane transporter activity"/>
    <property type="evidence" value="ECO:0007669"/>
    <property type="project" value="InterPro"/>
</dbReference>
<comment type="similarity">
    <text evidence="2">Belongs to the major facilitator superfamily. Proton-dependent oligopeptide transporter (POT/PTR) (TC 2.A.17) family.</text>
</comment>
<dbReference type="GO" id="GO:0016020">
    <property type="term" value="C:membrane"/>
    <property type="evidence" value="ECO:0007669"/>
    <property type="project" value="UniProtKB-SubCell"/>
</dbReference>
<feature type="domain" description="Reverse transcriptase zinc-binding" evidence="6">
    <location>
        <begin position="111"/>
        <end position="157"/>
    </location>
</feature>
<keyword evidence="3" id="KW-0812">Transmembrane</keyword>
<accession>M8C3S2</accession>
<dbReference type="AlphaFoldDB" id="M8C3S2"/>
<evidence type="ECO:0000256" key="5">
    <source>
        <dbReference type="ARBA" id="ARBA00023136"/>
    </source>
</evidence>
<dbReference type="InterPro" id="IPR036259">
    <property type="entry name" value="MFS_trans_sf"/>
</dbReference>
<keyword evidence="4" id="KW-1133">Transmembrane helix</keyword>
<proteinExistence type="inferred from homology"/>
<dbReference type="Pfam" id="PF13966">
    <property type="entry name" value="zf-RVT"/>
    <property type="match status" value="1"/>
</dbReference>
<protein>
    <recommendedName>
        <fullName evidence="6">Reverse transcriptase zinc-binding domain-containing protein</fullName>
    </recommendedName>
</protein>
<dbReference type="Pfam" id="PF00854">
    <property type="entry name" value="PTR2"/>
    <property type="match status" value="1"/>
</dbReference>
<evidence type="ECO:0000313" key="7">
    <source>
        <dbReference type="EnsemblPlants" id="EMT09758"/>
    </source>
</evidence>
<dbReference type="SUPFAM" id="SSF103473">
    <property type="entry name" value="MFS general substrate transporter"/>
    <property type="match status" value="1"/>
</dbReference>
<dbReference type="ExpressionAtlas" id="M8C3S2">
    <property type="expression patterns" value="baseline"/>
</dbReference>
<dbReference type="PANTHER" id="PTHR11654">
    <property type="entry name" value="OLIGOPEPTIDE TRANSPORTER-RELATED"/>
    <property type="match status" value="1"/>
</dbReference>
<evidence type="ECO:0000256" key="4">
    <source>
        <dbReference type="ARBA" id="ARBA00022989"/>
    </source>
</evidence>
<name>M8C3S2_AEGTA</name>
<organism evidence="7">
    <name type="scientific">Aegilops tauschii</name>
    <name type="common">Tausch's goatgrass</name>
    <name type="synonym">Aegilops squarrosa</name>
    <dbReference type="NCBI Taxonomy" id="37682"/>
    <lineage>
        <taxon>Eukaryota</taxon>
        <taxon>Viridiplantae</taxon>
        <taxon>Streptophyta</taxon>
        <taxon>Embryophyta</taxon>
        <taxon>Tracheophyta</taxon>
        <taxon>Spermatophyta</taxon>
        <taxon>Magnoliopsida</taxon>
        <taxon>Liliopsida</taxon>
        <taxon>Poales</taxon>
        <taxon>Poaceae</taxon>
        <taxon>BOP clade</taxon>
        <taxon>Pooideae</taxon>
        <taxon>Triticodae</taxon>
        <taxon>Triticeae</taxon>
        <taxon>Triticinae</taxon>
        <taxon>Aegilops</taxon>
    </lineage>
</organism>
<evidence type="ECO:0000256" key="2">
    <source>
        <dbReference type="ARBA" id="ARBA00005982"/>
    </source>
</evidence>
<dbReference type="InterPro" id="IPR026960">
    <property type="entry name" value="RVT-Znf"/>
</dbReference>
<keyword evidence="5" id="KW-0472">Membrane</keyword>
<dbReference type="Gene3D" id="1.20.1250.20">
    <property type="entry name" value="MFS general substrate transporter like domains"/>
    <property type="match status" value="2"/>
</dbReference>
<evidence type="ECO:0000256" key="3">
    <source>
        <dbReference type="ARBA" id="ARBA00022692"/>
    </source>
</evidence>
<dbReference type="InterPro" id="IPR000109">
    <property type="entry name" value="POT_fam"/>
</dbReference>
<evidence type="ECO:0000256" key="1">
    <source>
        <dbReference type="ARBA" id="ARBA00004141"/>
    </source>
</evidence>
<evidence type="ECO:0000259" key="6">
    <source>
        <dbReference type="Pfam" id="PF13966"/>
    </source>
</evidence>
<dbReference type="EnsemblPlants" id="EMT09758">
    <property type="protein sequence ID" value="EMT09758"/>
    <property type="gene ID" value="F775_42789"/>
</dbReference>
<reference evidence="7" key="1">
    <citation type="submission" date="2015-06" db="UniProtKB">
        <authorList>
            <consortium name="EnsemblPlants"/>
        </authorList>
    </citation>
    <scope>IDENTIFICATION</scope>
</reference>
<sequence>MSRWPKVEEDDSDVDAGVLDLISLALAKASTAWEVRDGRTSKFWTDPWIEGKAIPELAPLVFSLVSRRHRRDRTVAEGLLGRAWVRNIAGALGPAALLQYVDLWRMLQNATLTDRCWTADRLARRGLPHNDGCVLCDQTTEDMHHLFTACPFSRQIWHEEGESSMSIFKEDGAREVERWEGYVDWRSRPAVKGRHGGMVAASFVLVAEVLENLAFLANASNLVTYLMKSMHYSPAQSATTVTNFMGTAFLLGLFGGFLSDAVCTTYAVYLISAFVEFMGLVVLTIQARSPSLMPPECTKAAGALPCEPVSGGKKAMLFVGLYLTALGIGGIKGSLPSHGAEQFDEHTPRGRKGRSTFFNYYVFCLSCGALIAVTFAVWVEDNKGWQWGFGISTIAILLSIPVFAAGSKFYRSKVPTGSPLVTIGKVLLAAASARRGGTQSASNGAVIDRAPSPTGSTDMKEYCKPGSTCAADEVTEPSQELSGLNRAVQCQPRHRTLACTVQEVEDVKIVLMVLPIFLSTIMLNCCLAQLSTFSVEQAATMNTHVGGLKCGGVGLPRMRSLATSLSWASLALGYYLSSVLVTVGNSATGGGGHRAWLEGASLNHYHLERFYWLMCVLSALNYVFFLVLAIRYKYRNAGVIKG</sequence>
<comment type="subcellular location">
    <subcellularLocation>
        <location evidence="1">Membrane</location>
        <topology evidence="1">Multi-pass membrane protein</topology>
    </subcellularLocation>
</comment>